<feature type="transmembrane region" description="Helical" evidence="3">
    <location>
        <begin position="12"/>
        <end position="36"/>
    </location>
</feature>
<dbReference type="Pfam" id="PF02397">
    <property type="entry name" value="Bac_transf"/>
    <property type="match status" value="1"/>
</dbReference>
<feature type="transmembrane region" description="Helical" evidence="3">
    <location>
        <begin position="238"/>
        <end position="259"/>
    </location>
</feature>
<protein>
    <submittedName>
        <fullName evidence="5">Sugar transferase</fullName>
    </submittedName>
</protein>
<dbReference type="EMBL" id="JBDIZK010000005">
    <property type="protein sequence ID" value="MEN3747635.1"/>
    <property type="molecule type" value="Genomic_DNA"/>
</dbReference>
<comment type="similarity">
    <text evidence="1">Belongs to the bacterial sugar transferase family.</text>
</comment>
<dbReference type="GO" id="GO:0016740">
    <property type="term" value="F:transferase activity"/>
    <property type="evidence" value="ECO:0007669"/>
    <property type="project" value="UniProtKB-KW"/>
</dbReference>
<name>A0ABV0B7U1_9SPHN</name>
<keyword evidence="3" id="KW-0812">Transmembrane</keyword>
<keyword evidence="2" id="KW-0270">Exopolysaccharide synthesis</keyword>
<feature type="transmembrane region" description="Helical" evidence="3">
    <location>
        <begin position="78"/>
        <end position="99"/>
    </location>
</feature>
<evidence type="ECO:0000313" key="5">
    <source>
        <dbReference type="EMBL" id="MEN3747635.1"/>
    </source>
</evidence>
<reference evidence="5 6" key="1">
    <citation type="submission" date="2024-05" db="EMBL/GenBank/DDBJ databases">
        <title>Sphingomonas sp. HF-S3 16S ribosomal RNA gene Genome sequencing and assembly.</title>
        <authorList>
            <person name="Lee H."/>
        </authorList>
    </citation>
    <scope>NUCLEOTIDE SEQUENCE [LARGE SCALE GENOMIC DNA]</scope>
    <source>
        <strain evidence="5 6">HF-S3</strain>
    </source>
</reference>
<evidence type="ECO:0000259" key="4">
    <source>
        <dbReference type="Pfam" id="PF02397"/>
    </source>
</evidence>
<keyword evidence="6" id="KW-1185">Reference proteome</keyword>
<comment type="caution">
    <text evidence="5">The sequence shown here is derived from an EMBL/GenBank/DDBJ whole genome shotgun (WGS) entry which is preliminary data.</text>
</comment>
<dbReference type="Proteomes" id="UP001427805">
    <property type="component" value="Unassembled WGS sequence"/>
</dbReference>
<keyword evidence="3" id="KW-0472">Membrane</keyword>
<evidence type="ECO:0000313" key="6">
    <source>
        <dbReference type="Proteomes" id="UP001427805"/>
    </source>
</evidence>
<feature type="domain" description="Bacterial sugar transferase" evidence="4">
    <location>
        <begin position="233"/>
        <end position="420"/>
    </location>
</feature>
<evidence type="ECO:0000256" key="3">
    <source>
        <dbReference type="SAM" id="Phobius"/>
    </source>
</evidence>
<keyword evidence="5" id="KW-0808">Transferase</keyword>
<feature type="transmembrane region" description="Helical" evidence="3">
    <location>
        <begin position="48"/>
        <end position="66"/>
    </location>
</feature>
<dbReference type="InterPro" id="IPR003362">
    <property type="entry name" value="Bact_transf"/>
</dbReference>
<proteinExistence type="inferred from homology"/>
<organism evidence="5 6">
    <name type="scientific">Sphingomonas rustica</name>
    <dbReference type="NCBI Taxonomy" id="3103142"/>
    <lineage>
        <taxon>Bacteria</taxon>
        <taxon>Pseudomonadati</taxon>
        <taxon>Pseudomonadota</taxon>
        <taxon>Alphaproteobacteria</taxon>
        <taxon>Sphingomonadales</taxon>
        <taxon>Sphingomonadaceae</taxon>
        <taxon>Sphingomonas</taxon>
    </lineage>
</organism>
<evidence type="ECO:0000256" key="1">
    <source>
        <dbReference type="ARBA" id="ARBA00006464"/>
    </source>
</evidence>
<dbReference type="PANTHER" id="PTHR30576:SF0">
    <property type="entry name" value="UNDECAPRENYL-PHOSPHATE N-ACETYLGALACTOSAMINYL 1-PHOSPHATE TRANSFERASE-RELATED"/>
    <property type="match status" value="1"/>
</dbReference>
<feature type="transmembrane region" description="Helical" evidence="3">
    <location>
        <begin position="105"/>
        <end position="125"/>
    </location>
</feature>
<dbReference type="RefSeq" id="WP_346246633.1">
    <property type="nucleotide sequence ID" value="NZ_JBDIZK010000005.1"/>
</dbReference>
<dbReference type="PANTHER" id="PTHR30576">
    <property type="entry name" value="COLANIC BIOSYNTHESIS UDP-GLUCOSE LIPID CARRIER TRANSFERASE"/>
    <property type="match status" value="1"/>
</dbReference>
<gene>
    <name evidence="5" type="ORF">TPR58_10680</name>
</gene>
<accession>A0ABV0B7U1</accession>
<evidence type="ECO:0000256" key="2">
    <source>
        <dbReference type="ARBA" id="ARBA00023169"/>
    </source>
</evidence>
<keyword evidence="3" id="KW-1133">Transmembrane helix</keyword>
<sequence>MRGQPQPVARRYLESLSFQLLGILVASLGAPFIYVALQPLDNLAEATIINSAIMSLLAATIALFFYRRVTSFPGTRGFAYIIPAYSVTFGLAVAVMLFGRLPYSGAMILAGFAASLAFGFLAAHLSQKYARRQFYLVPFGKTDIATDTPGVDWIVLNRPEVPDYDPHGAIVADLRHDLDPEWERMLASAALSGRIVYHSKQLRESLTGRVEIEHLSENSFGSLLPNLAYRKIKRAVDILVALIALPFLALPLLLIAAWIRLDSKGPALFIQERMGYRHKPFKVLKFRTMEVRPACSGAEAQRDAITQAQDSRITRAGRFLRRSRIDELPQLWNVLIGEMSLIGPRPEAIQLASWYERELPFYVYRHIVRPGITGWAQVNQGHVAELDDVHIKLHYDFYYIKHFSAWLDLLITMRTIGTVLTGFGSR</sequence>